<sequence length="154" mass="16481">MAQKQRAVASTACNERSSHSHSIFQLKIVGDNSATSEKTQGILSVVDLAGSERLKESLSSGDRLVETQIINKSLAQLGNVIAAVAGKKKHIPYRDSMLTHALMNSLGSGNPKTLMFVNISPLEKNGNESLNSLNFAAKVHNCHIGVANSKKTKV</sequence>
<evidence type="ECO:0000313" key="9">
    <source>
        <dbReference type="EMBL" id="KAK2718604.1"/>
    </source>
</evidence>
<comment type="caution">
    <text evidence="9">The sequence shown here is derived from an EMBL/GenBank/DDBJ whole genome shotgun (WGS) entry which is preliminary data.</text>
</comment>
<evidence type="ECO:0000256" key="6">
    <source>
        <dbReference type="ARBA" id="ARBA00023212"/>
    </source>
</evidence>
<dbReference type="PRINTS" id="PR00380">
    <property type="entry name" value="KINESINHEAVY"/>
</dbReference>
<keyword evidence="3" id="KW-0547">Nucleotide-binding</keyword>
<dbReference type="Proteomes" id="UP001187531">
    <property type="component" value="Unassembled WGS sequence"/>
</dbReference>
<dbReference type="SMART" id="SM00129">
    <property type="entry name" value="KISc"/>
    <property type="match status" value="1"/>
</dbReference>
<accession>A0AA88LA49</accession>
<organism evidence="9 10">
    <name type="scientific">Artemia franciscana</name>
    <name type="common">Brine shrimp</name>
    <name type="synonym">Artemia sanfranciscana</name>
    <dbReference type="NCBI Taxonomy" id="6661"/>
    <lineage>
        <taxon>Eukaryota</taxon>
        <taxon>Metazoa</taxon>
        <taxon>Ecdysozoa</taxon>
        <taxon>Arthropoda</taxon>
        <taxon>Crustacea</taxon>
        <taxon>Branchiopoda</taxon>
        <taxon>Anostraca</taxon>
        <taxon>Artemiidae</taxon>
        <taxon>Artemia</taxon>
    </lineage>
</organism>
<dbReference type="PANTHER" id="PTHR47972:SF45">
    <property type="entry name" value="PROTEIN CLARET SEGREGATIONAL"/>
    <property type="match status" value="1"/>
</dbReference>
<dbReference type="AlphaFoldDB" id="A0AA88LA49"/>
<comment type="subcellular location">
    <subcellularLocation>
        <location evidence="1">Cytoplasm</location>
        <location evidence="1">Cytoskeleton</location>
    </subcellularLocation>
</comment>
<reference evidence="9" key="1">
    <citation type="submission" date="2023-07" db="EMBL/GenBank/DDBJ databases">
        <title>Chromosome-level genome assembly of Artemia franciscana.</title>
        <authorList>
            <person name="Jo E."/>
        </authorList>
    </citation>
    <scope>NUCLEOTIDE SEQUENCE</scope>
    <source>
        <tissue evidence="9">Whole body</tissue>
    </source>
</reference>
<comment type="similarity">
    <text evidence="7">Belongs to the TRAFAC class myosin-kinesin ATPase superfamily. Kinesin family.</text>
</comment>
<dbReference type="InterPro" id="IPR001752">
    <property type="entry name" value="Kinesin_motor_dom"/>
</dbReference>
<evidence type="ECO:0000256" key="5">
    <source>
        <dbReference type="ARBA" id="ARBA00023175"/>
    </source>
</evidence>
<gene>
    <name evidence="9" type="ORF">QYM36_005818</name>
</gene>
<evidence type="ECO:0000313" key="10">
    <source>
        <dbReference type="Proteomes" id="UP001187531"/>
    </source>
</evidence>
<proteinExistence type="inferred from homology"/>
<keyword evidence="6" id="KW-0963">Cytoplasm</keyword>
<dbReference type="InterPro" id="IPR027417">
    <property type="entry name" value="P-loop_NTPase"/>
</dbReference>
<evidence type="ECO:0000256" key="7">
    <source>
        <dbReference type="PROSITE-ProRule" id="PRU00283"/>
    </source>
</evidence>
<evidence type="ECO:0000256" key="4">
    <source>
        <dbReference type="ARBA" id="ARBA00022840"/>
    </source>
</evidence>
<keyword evidence="2" id="KW-0493">Microtubule</keyword>
<protein>
    <recommendedName>
        <fullName evidence="8">Kinesin motor domain-containing protein</fullName>
    </recommendedName>
</protein>
<evidence type="ECO:0000256" key="3">
    <source>
        <dbReference type="ARBA" id="ARBA00022741"/>
    </source>
</evidence>
<dbReference type="GO" id="GO:0005874">
    <property type="term" value="C:microtubule"/>
    <property type="evidence" value="ECO:0007669"/>
    <property type="project" value="UniProtKB-KW"/>
</dbReference>
<keyword evidence="10" id="KW-1185">Reference proteome</keyword>
<dbReference type="InterPro" id="IPR027640">
    <property type="entry name" value="Kinesin-like_fam"/>
</dbReference>
<feature type="domain" description="Kinesin motor" evidence="8">
    <location>
        <begin position="1"/>
        <end position="142"/>
    </location>
</feature>
<dbReference type="PANTHER" id="PTHR47972">
    <property type="entry name" value="KINESIN-LIKE PROTEIN KLP-3"/>
    <property type="match status" value="1"/>
</dbReference>
<dbReference type="InterPro" id="IPR036961">
    <property type="entry name" value="Kinesin_motor_dom_sf"/>
</dbReference>
<keyword evidence="5" id="KW-0505">Motor protein</keyword>
<dbReference type="GO" id="GO:0007018">
    <property type="term" value="P:microtubule-based movement"/>
    <property type="evidence" value="ECO:0007669"/>
    <property type="project" value="InterPro"/>
</dbReference>
<dbReference type="PROSITE" id="PS50067">
    <property type="entry name" value="KINESIN_MOTOR_2"/>
    <property type="match status" value="1"/>
</dbReference>
<keyword evidence="4" id="KW-0067">ATP-binding</keyword>
<dbReference type="EMBL" id="JAVRJZ010000009">
    <property type="protein sequence ID" value="KAK2718604.1"/>
    <property type="molecule type" value="Genomic_DNA"/>
</dbReference>
<dbReference type="GO" id="GO:0008017">
    <property type="term" value="F:microtubule binding"/>
    <property type="evidence" value="ECO:0007669"/>
    <property type="project" value="InterPro"/>
</dbReference>
<evidence type="ECO:0000256" key="2">
    <source>
        <dbReference type="ARBA" id="ARBA00022701"/>
    </source>
</evidence>
<evidence type="ECO:0000256" key="1">
    <source>
        <dbReference type="ARBA" id="ARBA00004245"/>
    </source>
</evidence>
<dbReference type="Pfam" id="PF00225">
    <property type="entry name" value="Kinesin"/>
    <property type="match status" value="1"/>
</dbReference>
<evidence type="ECO:0000259" key="8">
    <source>
        <dbReference type="PROSITE" id="PS50067"/>
    </source>
</evidence>
<dbReference type="SUPFAM" id="SSF52540">
    <property type="entry name" value="P-loop containing nucleoside triphosphate hydrolases"/>
    <property type="match status" value="1"/>
</dbReference>
<keyword evidence="6" id="KW-0206">Cytoskeleton</keyword>
<dbReference type="GO" id="GO:0003777">
    <property type="term" value="F:microtubule motor activity"/>
    <property type="evidence" value="ECO:0007669"/>
    <property type="project" value="InterPro"/>
</dbReference>
<dbReference type="Gene3D" id="3.40.850.10">
    <property type="entry name" value="Kinesin motor domain"/>
    <property type="match status" value="1"/>
</dbReference>
<dbReference type="GO" id="GO:0005524">
    <property type="term" value="F:ATP binding"/>
    <property type="evidence" value="ECO:0007669"/>
    <property type="project" value="UniProtKB-KW"/>
</dbReference>
<comment type="caution">
    <text evidence="7">Lacks conserved residue(s) required for the propagation of feature annotation.</text>
</comment>
<name>A0AA88LA49_ARTSF</name>